<accession>A0A1M7GEW0</accession>
<keyword evidence="1" id="KW-1133">Transmembrane helix</keyword>
<evidence type="ECO:0000313" key="2">
    <source>
        <dbReference type="EMBL" id="SHM14655.1"/>
    </source>
</evidence>
<gene>
    <name evidence="2" type="ORF">SAMN02745189_01621</name>
</gene>
<dbReference type="STRING" id="1123231.SAMN02745189_01621"/>
<proteinExistence type="predicted"/>
<sequence>MDAFPIAGWLILIVPPILMIGSVAIWYAREVKMEKLENELFRKKYDDREME</sequence>
<keyword evidence="1" id="KW-0472">Membrane</keyword>
<dbReference type="AlphaFoldDB" id="A0A1M7GEW0"/>
<name>A0A1M7GEW0_9BACL</name>
<dbReference type="EMBL" id="FRCF01000006">
    <property type="protein sequence ID" value="SHM14655.1"/>
    <property type="molecule type" value="Genomic_DNA"/>
</dbReference>
<feature type="transmembrane region" description="Helical" evidence="1">
    <location>
        <begin position="6"/>
        <end position="28"/>
    </location>
</feature>
<organism evidence="2 3">
    <name type="scientific">Lacicoccus alkaliphilus DSM 16010</name>
    <dbReference type="NCBI Taxonomy" id="1123231"/>
    <lineage>
        <taxon>Bacteria</taxon>
        <taxon>Bacillati</taxon>
        <taxon>Bacillota</taxon>
        <taxon>Bacilli</taxon>
        <taxon>Bacillales</taxon>
        <taxon>Salinicoccaceae</taxon>
        <taxon>Lacicoccus</taxon>
    </lineage>
</organism>
<protein>
    <submittedName>
        <fullName evidence="2">Uncharacterized protein</fullName>
    </submittedName>
</protein>
<keyword evidence="3" id="KW-1185">Reference proteome</keyword>
<evidence type="ECO:0000313" key="3">
    <source>
        <dbReference type="Proteomes" id="UP000184206"/>
    </source>
</evidence>
<reference evidence="2 3" key="1">
    <citation type="submission" date="2016-11" db="EMBL/GenBank/DDBJ databases">
        <authorList>
            <person name="Jaros S."/>
            <person name="Januszkiewicz K."/>
            <person name="Wedrychowicz H."/>
        </authorList>
    </citation>
    <scope>NUCLEOTIDE SEQUENCE [LARGE SCALE GENOMIC DNA]</scope>
    <source>
        <strain evidence="2 3">DSM 16010</strain>
    </source>
</reference>
<evidence type="ECO:0000256" key="1">
    <source>
        <dbReference type="SAM" id="Phobius"/>
    </source>
</evidence>
<keyword evidence="1" id="KW-0812">Transmembrane</keyword>
<dbReference type="Proteomes" id="UP000184206">
    <property type="component" value="Unassembled WGS sequence"/>
</dbReference>
<dbReference type="RefSeq" id="WP_178138248.1">
    <property type="nucleotide sequence ID" value="NZ_FRCF01000006.1"/>
</dbReference>